<dbReference type="EMBL" id="JABANM010004157">
    <property type="protein sequence ID" value="KAF4749668.1"/>
    <property type="molecule type" value="Genomic_DNA"/>
</dbReference>
<keyword evidence="3 4" id="KW-0862">Zinc</keyword>
<dbReference type="Gene3D" id="4.10.1000.10">
    <property type="entry name" value="Zinc finger, CCCH-type"/>
    <property type="match status" value="1"/>
</dbReference>
<feature type="non-terminal residue" evidence="7">
    <location>
        <position position="1"/>
    </location>
</feature>
<reference evidence="7 8" key="1">
    <citation type="submission" date="2020-04" db="EMBL/GenBank/DDBJ databases">
        <title>Perkinsus olseni comparative genomics.</title>
        <authorList>
            <person name="Bogema D.R."/>
        </authorList>
    </citation>
    <scope>NUCLEOTIDE SEQUENCE [LARGE SCALE GENOMIC DNA]</scope>
    <source>
        <strain evidence="7">ATCC PRA-205</strain>
    </source>
</reference>
<dbReference type="CDD" id="cd00303">
    <property type="entry name" value="retropepsin_like"/>
    <property type="match status" value="1"/>
</dbReference>
<keyword evidence="2 4" id="KW-0863">Zinc-finger</keyword>
<gene>
    <name evidence="7" type="ORF">FOZ62_004263</name>
</gene>
<feature type="compositionally biased region" description="Basic and acidic residues" evidence="5">
    <location>
        <begin position="316"/>
        <end position="332"/>
    </location>
</feature>
<accession>A0A7J6TWM7</accession>
<feature type="compositionally biased region" description="Low complexity" evidence="5">
    <location>
        <begin position="335"/>
        <end position="356"/>
    </location>
</feature>
<dbReference type="PROSITE" id="PS50103">
    <property type="entry name" value="ZF_C3H1"/>
    <property type="match status" value="1"/>
</dbReference>
<sequence length="614" mass="66959">LLSDWYSPFFRGHGSLQQRLDSEFSTSLKEDDVKNRPAINPVKHEYPVLDDYSVRFAGVKSEGDLPTGNVTGPTATDDVVILDDDIDAKSIRESRKEVESVKIIDGTCYSGFTDTRSFPSWRRKFYALCDSRGYNDYVLRPRAPPPNAPAQKWKEEYDRLMKELEMLTAGLDGDTGSWKSEQELLALRQSRSESTASFLNRFETTVADLASHGVVLDNGRLVAALLSSLRQDVKEVAVDRMANAGGRLSYSQLATTLVMRERMITGPKDGSRGGSGKVNSVSESGGDASRRTPSKKICYSWRRSGKCRFGKSCKFAHIDPSEDRPKPRDPEQRPAVTTSQASPVSSSPVSVGVPQVNSEAVDPSKTVEITQRLLNIADNDPDTCAVSKAKEKLAGPMVNIPLEKDKVLPALLDTGAYYNYISASLVEKLGLGTSSRGVSESLRVTLADGSVRHVLAVVDVGNVQFRVIQGGRSKNAILGVRSMCDCGATLSFGVNSDSERSVAVRGELRQLTTSSGPQADPVNAVDEYIDDGLSGLYQVEDGDDANSVLSQIADTPGFVVSGGVLNHPSREGQSVSIDTNGWLPVKGAEDYRWRMRRLLPTEEKDVPEQIYCAE</sequence>
<feature type="zinc finger region" description="C3H1-type" evidence="4">
    <location>
        <begin position="292"/>
        <end position="320"/>
    </location>
</feature>
<dbReference type="Gene3D" id="2.40.70.10">
    <property type="entry name" value="Acid Proteases"/>
    <property type="match status" value="1"/>
</dbReference>
<dbReference type="AlphaFoldDB" id="A0A7J6TWM7"/>
<evidence type="ECO:0000313" key="7">
    <source>
        <dbReference type="EMBL" id="KAF4749668.1"/>
    </source>
</evidence>
<evidence type="ECO:0000256" key="2">
    <source>
        <dbReference type="ARBA" id="ARBA00022771"/>
    </source>
</evidence>
<evidence type="ECO:0000256" key="3">
    <source>
        <dbReference type="ARBA" id="ARBA00022833"/>
    </source>
</evidence>
<dbReference type="Pfam" id="PF00642">
    <property type="entry name" value="zf-CCCH"/>
    <property type="match status" value="1"/>
</dbReference>
<dbReference type="SUPFAM" id="SSF90229">
    <property type="entry name" value="CCCH zinc finger"/>
    <property type="match status" value="1"/>
</dbReference>
<evidence type="ECO:0000256" key="1">
    <source>
        <dbReference type="ARBA" id="ARBA00022723"/>
    </source>
</evidence>
<dbReference type="InterPro" id="IPR036855">
    <property type="entry name" value="Znf_CCCH_sf"/>
</dbReference>
<feature type="region of interest" description="Disordered" evidence="5">
    <location>
        <begin position="316"/>
        <end position="363"/>
    </location>
</feature>
<comment type="caution">
    <text evidence="7">The sequence shown here is derived from an EMBL/GenBank/DDBJ whole genome shotgun (WGS) entry which is preliminary data.</text>
</comment>
<feature type="non-terminal residue" evidence="7">
    <location>
        <position position="614"/>
    </location>
</feature>
<evidence type="ECO:0000259" key="6">
    <source>
        <dbReference type="PROSITE" id="PS50103"/>
    </source>
</evidence>
<dbReference type="Proteomes" id="UP000574390">
    <property type="component" value="Unassembled WGS sequence"/>
</dbReference>
<dbReference type="InterPro" id="IPR000571">
    <property type="entry name" value="Znf_CCCH"/>
</dbReference>
<evidence type="ECO:0000256" key="5">
    <source>
        <dbReference type="SAM" id="MobiDB-lite"/>
    </source>
</evidence>
<protein>
    <recommendedName>
        <fullName evidence="6">C3H1-type domain-containing protein</fullName>
    </recommendedName>
</protein>
<feature type="domain" description="C3H1-type" evidence="6">
    <location>
        <begin position="292"/>
        <end position="320"/>
    </location>
</feature>
<keyword evidence="1 4" id="KW-0479">Metal-binding</keyword>
<feature type="region of interest" description="Disordered" evidence="5">
    <location>
        <begin position="265"/>
        <end position="294"/>
    </location>
</feature>
<dbReference type="GO" id="GO:0008270">
    <property type="term" value="F:zinc ion binding"/>
    <property type="evidence" value="ECO:0007669"/>
    <property type="project" value="UniProtKB-KW"/>
</dbReference>
<evidence type="ECO:0000313" key="8">
    <source>
        <dbReference type="Proteomes" id="UP000574390"/>
    </source>
</evidence>
<dbReference type="SMART" id="SM00356">
    <property type="entry name" value="ZnF_C3H1"/>
    <property type="match status" value="1"/>
</dbReference>
<organism evidence="7 8">
    <name type="scientific">Perkinsus olseni</name>
    <name type="common">Perkinsus atlanticus</name>
    <dbReference type="NCBI Taxonomy" id="32597"/>
    <lineage>
        <taxon>Eukaryota</taxon>
        <taxon>Sar</taxon>
        <taxon>Alveolata</taxon>
        <taxon>Perkinsozoa</taxon>
        <taxon>Perkinsea</taxon>
        <taxon>Perkinsida</taxon>
        <taxon>Perkinsidae</taxon>
        <taxon>Perkinsus</taxon>
    </lineage>
</organism>
<evidence type="ECO:0000256" key="4">
    <source>
        <dbReference type="PROSITE-ProRule" id="PRU00723"/>
    </source>
</evidence>
<proteinExistence type="predicted"/>
<dbReference type="InterPro" id="IPR021109">
    <property type="entry name" value="Peptidase_aspartic_dom_sf"/>
</dbReference>
<name>A0A7J6TWM7_PEROL</name>